<dbReference type="Pfam" id="PF02149">
    <property type="entry name" value="KA1"/>
    <property type="match status" value="1"/>
</dbReference>
<dbReference type="SUPFAM" id="SSF56112">
    <property type="entry name" value="Protein kinase-like (PK-like)"/>
    <property type="match status" value="1"/>
</dbReference>
<dbReference type="InterPro" id="IPR001772">
    <property type="entry name" value="KA1_dom"/>
</dbReference>
<evidence type="ECO:0000313" key="14">
    <source>
        <dbReference type="EMBL" id="KAL2915251.1"/>
    </source>
</evidence>
<comment type="catalytic activity">
    <reaction evidence="9">
        <text>L-seryl-[protein] + ATP = O-phospho-L-seryl-[protein] + ADP + H(+)</text>
        <dbReference type="Rhea" id="RHEA:17989"/>
        <dbReference type="Rhea" id="RHEA-COMP:9863"/>
        <dbReference type="Rhea" id="RHEA-COMP:11604"/>
        <dbReference type="ChEBI" id="CHEBI:15378"/>
        <dbReference type="ChEBI" id="CHEBI:29999"/>
        <dbReference type="ChEBI" id="CHEBI:30616"/>
        <dbReference type="ChEBI" id="CHEBI:83421"/>
        <dbReference type="ChEBI" id="CHEBI:456216"/>
        <dbReference type="EC" id="2.7.11.1"/>
    </reaction>
</comment>
<evidence type="ECO:0000259" key="13">
    <source>
        <dbReference type="PROSITE" id="PS50032"/>
    </source>
</evidence>
<keyword evidence="15" id="KW-1185">Reference proteome</keyword>
<dbReference type="Gene3D" id="3.30.200.20">
    <property type="entry name" value="Phosphorylase Kinase, domain 1"/>
    <property type="match status" value="1"/>
</dbReference>
<dbReference type="PANTHER" id="PTHR24346">
    <property type="entry name" value="MAP/MICROTUBULE AFFINITY-REGULATING KINASE"/>
    <property type="match status" value="1"/>
</dbReference>
<feature type="region of interest" description="Disordered" evidence="11">
    <location>
        <begin position="480"/>
        <end position="504"/>
    </location>
</feature>
<evidence type="ECO:0000259" key="12">
    <source>
        <dbReference type="PROSITE" id="PS50011"/>
    </source>
</evidence>
<dbReference type="InterPro" id="IPR011009">
    <property type="entry name" value="Kinase-like_dom_sf"/>
</dbReference>
<evidence type="ECO:0000256" key="6">
    <source>
        <dbReference type="ARBA" id="ARBA00022777"/>
    </source>
</evidence>
<feature type="region of interest" description="Disordered" evidence="11">
    <location>
        <begin position="665"/>
        <end position="687"/>
    </location>
</feature>
<keyword evidence="3" id="KW-0723">Serine/threonine-protein kinase</keyword>
<feature type="compositionally biased region" description="Pro residues" evidence="11">
    <location>
        <begin position="9"/>
        <end position="26"/>
    </location>
</feature>
<organism evidence="14 15">
    <name type="scientific">Polyrhizophydium stewartii</name>
    <dbReference type="NCBI Taxonomy" id="2732419"/>
    <lineage>
        <taxon>Eukaryota</taxon>
        <taxon>Fungi</taxon>
        <taxon>Fungi incertae sedis</taxon>
        <taxon>Chytridiomycota</taxon>
        <taxon>Chytridiomycota incertae sedis</taxon>
        <taxon>Chytridiomycetes</taxon>
        <taxon>Rhizophydiales</taxon>
        <taxon>Rhizophydiales incertae sedis</taxon>
        <taxon>Polyrhizophydium</taxon>
    </lineage>
</organism>
<dbReference type="InterPro" id="IPR008271">
    <property type="entry name" value="Ser/Thr_kinase_AS"/>
</dbReference>
<feature type="region of interest" description="Disordered" evidence="11">
    <location>
        <begin position="539"/>
        <end position="584"/>
    </location>
</feature>
<keyword evidence="5 10" id="KW-0547">Nucleotide-binding</keyword>
<dbReference type="PROSITE" id="PS00108">
    <property type="entry name" value="PROTEIN_KINASE_ST"/>
    <property type="match status" value="1"/>
</dbReference>
<feature type="compositionally biased region" description="Low complexity" evidence="11">
    <location>
        <begin position="575"/>
        <end position="584"/>
    </location>
</feature>
<feature type="compositionally biased region" description="Pro residues" evidence="11">
    <location>
        <begin position="491"/>
        <end position="502"/>
    </location>
</feature>
<gene>
    <name evidence="14" type="primary">KIN2_1</name>
    <name evidence="14" type="ORF">HK105_205116</name>
</gene>
<feature type="compositionally biased region" description="Polar residues" evidence="11">
    <location>
        <begin position="631"/>
        <end position="646"/>
    </location>
</feature>
<feature type="compositionally biased region" description="Basic and acidic residues" evidence="11">
    <location>
        <begin position="558"/>
        <end position="574"/>
    </location>
</feature>
<feature type="region of interest" description="Disordered" evidence="11">
    <location>
        <begin position="613"/>
        <end position="648"/>
    </location>
</feature>
<comment type="caution">
    <text evidence="14">The sequence shown here is derived from an EMBL/GenBank/DDBJ whole genome shotgun (WGS) entry which is preliminary data.</text>
</comment>
<evidence type="ECO:0000256" key="11">
    <source>
        <dbReference type="SAM" id="MobiDB-lite"/>
    </source>
</evidence>
<feature type="domain" description="Protein kinase" evidence="12">
    <location>
        <begin position="48"/>
        <end position="333"/>
    </location>
</feature>
<keyword evidence="4 14" id="KW-0808">Transferase</keyword>
<evidence type="ECO:0000256" key="4">
    <source>
        <dbReference type="ARBA" id="ARBA00022679"/>
    </source>
</evidence>
<accession>A0ABR4N6T3</accession>
<dbReference type="Gene3D" id="3.30.310.80">
    <property type="entry name" value="Kinase associated domain 1, KA1"/>
    <property type="match status" value="1"/>
</dbReference>
<dbReference type="PROSITE" id="PS50032">
    <property type="entry name" value="KA1"/>
    <property type="match status" value="1"/>
</dbReference>
<evidence type="ECO:0000256" key="5">
    <source>
        <dbReference type="ARBA" id="ARBA00022741"/>
    </source>
</evidence>
<evidence type="ECO:0000256" key="2">
    <source>
        <dbReference type="ARBA" id="ARBA00012513"/>
    </source>
</evidence>
<feature type="binding site" evidence="10">
    <location>
        <position position="77"/>
    </location>
    <ligand>
        <name>ATP</name>
        <dbReference type="ChEBI" id="CHEBI:30616"/>
    </ligand>
</feature>
<dbReference type="EMBL" id="JADGIZ020000025">
    <property type="protein sequence ID" value="KAL2915251.1"/>
    <property type="molecule type" value="Genomic_DNA"/>
</dbReference>
<protein>
    <recommendedName>
        <fullName evidence="2">non-specific serine/threonine protein kinase</fullName>
        <ecNumber evidence="2">2.7.11.1</ecNumber>
    </recommendedName>
</protein>
<feature type="region of interest" description="Disordered" evidence="11">
    <location>
        <begin position="1"/>
        <end position="43"/>
    </location>
</feature>
<reference evidence="14 15" key="1">
    <citation type="submission" date="2023-09" db="EMBL/GenBank/DDBJ databases">
        <title>Pangenome analysis of Batrachochytrium dendrobatidis and related Chytrids.</title>
        <authorList>
            <person name="Yacoub M.N."/>
            <person name="Stajich J.E."/>
            <person name="James T.Y."/>
        </authorList>
    </citation>
    <scope>NUCLEOTIDE SEQUENCE [LARGE SCALE GENOMIC DNA]</scope>
    <source>
        <strain evidence="14 15">JEL0888</strain>
    </source>
</reference>
<evidence type="ECO:0000256" key="3">
    <source>
        <dbReference type="ARBA" id="ARBA00022527"/>
    </source>
</evidence>
<dbReference type="SUPFAM" id="SSF103243">
    <property type="entry name" value="KA1-like"/>
    <property type="match status" value="1"/>
</dbReference>
<feature type="compositionally biased region" description="Polar residues" evidence="11">
    <location>
        <begin position="978"/>
        <end position="993"/>
    </location>
</feature>
<dbReference type="Pfam" id="PF00069">
    <property type="entry name" value="Pkinase"/>
    <property type="match status" value="1"/>
</dbReference>
<dbReference type="EC" id="2.7.11.1" evidence="2"/>
<proteinExistence type="inferred from homology"/>
<dbReference type="Proteomes" id="UP001527925">
    <property type="component" value="Unassembled WGS sequence"/>
</dbReference>
<dbReference type="InterPro" id="IPR028375">
    <property type="entry name" value="KA1/Ssp2_C"/>
</dbReference>
<comment type="similarity">
    <text evidence="1">Belongs to the protein kinase superfamily. CAMK Ser/Thr protein kinase family. NIM1 subfamily.</text>
</comment>
<evidence type="ECO:0000256" key="9">
    <source>
        <dbReference type="ARBA" id="ARBA00048679"/>
    </source>
</evidence>
<dbReference type="GO" id="GO:0004674">
    <property type="term" value="F:protein serine/threonine kinase activity"/>
    <property type="evidence" value="ECO:0007669"/>
    <property type="project" value="UniProtKB-EC"/>
</dbReference>
<feature type="domain" description="KA1" evidence="13">
    <location>
        <begin position="1050"/>
        <end position="1099"/>
    </location>
</feature>
<evidence type="ECO:0000256" key="10">
    <source>
        <dbReference type="PROSITE-ProRule" id="PRU10141"/>
    </source>
</evidence>
<sequence length="1099" mass="117565">MASPADPRTQPPPAPPPPPRQQPPAPAAAAQAARHAPKPRPLRTIGAYTLSKTLGQGSMGKVKIATHAASGRLYACKIVPRPLRDPASTAHPPLIVPPTCFVADVPGAERLGDRVLSKIEQEDQRIIREIAITLLLSHPNIVPLHEVAVTSDHYYLFFEYVDGPQLLDFIISHGRLKERFARRLMRQIISAVDYCHQNSIVHRDLKIENILIDKQGQIKLIDFGLANLYNPTSLLSTFCGSLYFAAPELLSARKYVGPEVDVWSMGVILYVLVCGKVPFDDSSLPALHAKIKAGVVYYPEFLTDECIQLLSRMLVLDPAQRASVQELRCHPWIVRDRDGPPRSHLPQRVPLSLPFDLEVIDRMRGFEFGTRESIIQQLMFAMEHIPYVKWSDPNPPEHPLIVNQLVYGPSHAIVSMYHLISEKLSRERRQLSASMARPTSPAPAVVMASAHPDVAPAAAPVRQTPTPPPATTAEMLSTLRPASPLGTPRAPGSPSPSPPATPAAPLAAAAAATAAAAAAAAAAAPAAGAPGATADSAAAAASGDAADVRRAKSLASRKRADMQRSSMDRPDSPDRAASPSPAVVMAQAAAAAPAHEAQLAMENVSSIFGTLSRRSRKGAMSKQTIDEPTEHLNNGSEGNTITITTGTHKDKFAPAPIVLMASEPTAAPRHSNASGRDGQAAAGSATPSKGFLSSFFETMGRKSRTKRRDIESTGYGAELASAPESQAVPPLYIPDARDSRVGTRSAIENGTLSPPVIVAISPEQASSVAGTDAAVVGSSTDRRAATLPTPAALAAAAAGGKQSRRPTPNGFSSIIRGRSALLDAADLEKQDHGTAGQIDDKVETLYFKGLFTVKNTSAKSPSEIRESLISVLRSLVERQGIEFVEREGMIVVEFRATASQQSVRPKKRPSGISISTPGDRSLSPFSGRDGVRVSYDDDSISPMALSPLSPNDHESSFHALASTHSMVRRADSTDSRAVLQQHTRGQRTSTQGAASLMPIPSRDAISLPPSDVGSNLSEDQPRGRPSAARRSAASFVPPPRNVSKPSARAAQDAQQRVRFEIRLCKITWRGLYGVQFHRVTGDSWQYKNMCQQILAMAVL</sequence>
<evidence type="ECO:0000256" key="8">
    <source>
        <dbReference type="ARBA" id="ARBA00047899"/>
    </source>
</evidence>
<evidence type="ECO:0000256" key="7">
    <source>
        <dbReference type="ARBA" id="ARBA00022840"/>
    </source>
</evidence>
<keyword evidence="7 10" id="KW-0067">ATP-binding</keyword>
<dbReference type="InterPro" id="IPR000719">
    <property type="entry name" value="Prot_kinase_dom"/>
</dbReference>
<keyword evidence="6 14" id="KW-0418">Kinase</keyword>
<feature type="region of interest" description="Disordered" evidence="11">
    <location>
        <begin position="965"/>
        <end position="1051"/>
    </location>
</feature>
<feature type="region of interest" description="Disordered" evidence="11">
    <location>
        <begin position="898"/>
        <end position="952"/>
    </location>
</feature>
<name>A0ABR4N6T3_9FUNG</name>
<dbReference type="InterPro" id="IPR017441">
    <property type="entry name" value="Protein_kinase_ATP_BS"/>
</dbReference>
<evidence type="ECO:0000256" key="1">
    <source>
        <dbReference type="ARBA" id="ARBA00010791"/>
    </source>
</evidence>
<dbReference type="PANTHER" id="PTHR24346:SF82">
    <property type="entry name" value="KP78A-RELATED"/>
    <property type="match status" value="1"/>
</dbReference>
<comment type="catalytic activity">
    <reaction evidence="8">
        <text>L-threonyl-[protein] + ATP = O-phospho-L-threonyl-[protein] + ADP + H(+)</text>
        <dbReference type="Rhea" id="RHEA:46608"/>
        <dbReference type="Rhea" id="RHEA-COMP:11060"/>
        <dbReference type="Rhea" id="RHEA-COMP:11605"/>
        <dbReference type="ChEBI" id="CHEBI:15378"/>
        <dbReference type="ChEBI" id="CHEBI:30013"/>
        <dbReference type="ChEBI" id="CHEBI:30616"/>
        <dbReference type="ChEBI" id="CHEBI:61977"/>
        <dbReference type="ChEBI" id="CHEBI:456216"/>
        <dbReference type="EC" id="2.7.11.1"/>
    </reaction>
</comment>
<dbReference type="SMART" id="SM00220">
    <property type="entry name" value="S_TKc"/>
    <property type="match status" value="1"/>
</dbReference>
<dbReference type="PROSITE" id="PS50011">
    <property type="entry name" value="PROTEIN_KINASE_DOM"/>
    <property type="match status" value="1"/>
</dbReference>
<evidence type="ECO:0000313" key="15">
    <source>
        <dbReference type="Proteomes" id="UP001527925"/>
    </source>
</evidence>
<feature type="compositionally biased region" description="Low complexity" evidence="11">
    <location>
        <begin position="1023"/>
        <end position="1035"/>
    </location>
</feature>
<dbReference type="Gene3D" id="1.10.510.10">
    <property type="entry name" value="Transferase(Phosphotransferase) domain 1"/>
    <property type="match status" value="1"/>
</dbReference>
<dbReference type="PROSITE" id="PS00107">
    <property type="entry name" value="PROTEIN_KINASE_ATP"/>
    <property type="match status" value="1"/>
</dbReference>